<protein>
    <submittedName>
        <fullName evidence="2">Uncharacterized protein</fullName>
    </submittedName>
</protein>
<reference evidence="2 3" key="1">
    <citation type="journal article" date="2014" name="Genome Announc.">
        <title>Draft Genome Sequence of Geobacillus icigianus Strain G1w1T Isolated from Hot Springs in the Valley of Geysers, Kamchatka (Russian Federation).</title>
        <authorList>
            <person name="Bryanskaya A.V."/>
            <person name="Rozanov A.S."/>
            <person name="Logacheva M.D."/>
            <person name="Kotenko A.V."/>
            <person name="Peltek S.E."/>
        </authorList>
    </citation>
    <scope>NUCLEOTIDE SEQUENCE [LARGE SCALE GENOMIC DNA]</scope>
    <source>
        <strain evidence="2 3">G1w1</strain>
    </source>
</reference>
<comment type="caution">
    <text evidence="2">The sequence shown here is derived from an EMBL/GenBank/DDBJ whole genome shotgun (WGS) entry which is preliminary data.</text>
</comment>
<evidence type="ECO:0000256" key="1">
    <source>
        <dbReference type="SAM" id="Phobius"/>
    </source>
</evidence>
<evidence type="ECO:0000313" key="3">
    <source>
        <dbReference type="Proteomes" id="UP000029267"/>
    </source>
</evidence>
<keyword evidence="1" id="KW-0472">Membrane</keyword>
<organism evidence="2 3">
    <name type="scientific">Geobacillus icigianus</name>
    <dbReference type="NCBI Taxonomy" id="1430331"/>
    <lineage>
        <taxon>Bacteria</taxon>
        <taxon>Bacillati</taxon>
        <taxon>Bacillota</taxon>
        <taxon>Bacilli</taxon>
        <taxon>Bacillales</taxon>
        <taxon>Anoxybacillaceae</taxon>
        <taxon>Geobacillus</taxon>
    </lineage>
</organism>
<gene>
    <name evidence="2" type="ORF">EP10_002279</name>
</gene>
<keyword evidence="1" id="KW-1133">Transmembrane helix</keyword>
<keyword evidence="1" id="KW-0812">Transmembrane</keyword>
<dbReference type="Proteomes" id="UP000029267">
    <property type="component" value="Unassembled WGS sequence"/>
</dbReference>
<keyword evidence="3" id="KW-1185">Reference proteome</keyword>
<dbReference type="EMBL" id="JPYA02000002">
    <property type="protein sequence ID" value="MEB3751438.1"/>
    <property type="molecule type" value="Genomic_DNA"/>
</dbReference>
<evidence type="ECO:0000313" key="2">
    <source>
        <dbReference type="EMBL" id="MEB3751438.1"/>
    </source>
</evidence>
<accession>A0ABU6BHN3</accession>
<feature type="transmembrane region" description="Helical" evidence="1">
    <location>
        <begin position="15"/>
        <end position="36"/>
    </location>
</feature>
<sequence length="67" mass="7663">MASQTGVKEMKRWSWPYFILISLPFVLFIVLAFGLKAAKTPMWGKIALIAAVLVYGIVYSRLLRKMK</sequence>
<feature type="transmembrane region" description="Helical" evidence="1">
    <location>
        <begin position="42"/>
        <end position="62"/>
    </location>
</feature>
<proteinExistence type="predicted"/>
<name>A0ABU6BHN3_9BACL</name>